<evidence type="ECO:0000313" key="2">
    <source>
        <dbReference type="EMBL" id="QWF71466.1"/>
    </source>
</evidence>
<dbReference type="EMBL" id="CP073754">
    <property type="protein sequence ID" value="QWF71466.1"/>
    <property type="molecule type" value="Genomic_DNA"/>
</dbReference>
<dbReference type="AlphaFoldDB" id="A0A975RAQ2"/>
<dbReference type="KEGG" id="mpad:KEF85_03010"/>
<organism evidence="2 3">
    <name type="scientific">Methylomonas paludis</name>
    <dbReference type="NCBI Taxonomy" id="1173101"/>
    <lineage>
        <taxon>Bacteria</taxon>
        <taxon>Pseudomonadati</taxon>
        <taxon>Pseudomonadota</taxon>
        <taxon>Gammaproteobacteria</taxon>
        <taxon>Methylococcales</taxon>
        <taxon>Methylococcaceae</taxon>
        <taxon>Methylomonas</taxon>
    </lineage>
</organism>
<sequence length="114" mass="12038">MKNYRAAILQAVYVITAVLVPQLATAFDGQVSGQIDIIQGASTAASSNTFTVSLKNAPALCGNTNTSAYLLNTDINYKLNATILLTAKSLGSTVTLSSNRDSNGYCQIIQFSIQ</sequence>
<keyword evidence="3" id="KW-1185">Reference proteome</keyword>
<reference evidence="2" key="1">
    <citation type="submission" date="2021-04" db="EMBL/GenBank/DDBJ databases">
        <title>Draft genome sequence data of methanotrophic Methylovulum sp. strain S1L and Methylomonas sp. strain S2AM isolated from boreal lake water columns.</title>
        <authorList>
            <person name="Rissanen A.J."/>
            <person name="Mangayil R."/>
            <person name="Svenning M.M."/>
            <person name="Khanongnuch R."/>
        </authorList>
    </citation>
    <scope>NUCLEOTIDE SEQUENCE</scope>
    <source>
        <strain evidence="2">S2AM</strain>
    </source>
</reference>
<evidence type="ECO:0000256" key="1">
    <source>
        <dbReference type="SAM" id="SignalP"/>
    </source>
</evidence>
<name>A0A975RAQ2_9GAMM</name>
<feature type="signal peptide" evidence="1">
    <location>
        <begin position="1"/>
        <end position="26"/>
    </location>
</feature>
<accession>A0A975RAQ2</accession>
<evidence type="ECO:0000313" key="3">
    <source>
        <dbReference type="Proteomes" id="UP000676649"/>
    </source>
</evidence>
<dbReference type="RefSeq" id="WP_215583251.1">
    <property type="nucleotide sequence ID" value="NZ_CP073754.1"/>
</dbReference>
<gene>
    <name evidence="2" type="ORF">KEF85_03010</name>
</gene>
<feature type="chain" id="PRO_5038136195" evidence="1">
    <location>
        <begin position="27"/>
        <end position="114"/>
    </location>
</feature>
<protein>
    <submittedName>
        <fullName evidence="2">Uncharacterized protein</fullName>
    </submittedName>
</protein>
<dbReference type="Proteomes" id="UP000676649">
    <property type="component" value="Chromosome"/>
</dbReference>
<proteinExistence type="predicted"/>
<keyword evidence="1" id="KW-0732">Signal</keyword>